<dbReference type="RefSeq" id="XP_009051571.1">
    <property type="nucleotide sequence ID" value="XM_009053323.1"/>
</dbReference>
<dbReference type="OrthoDB" id="6117306at2759"/>
<dbReference type="Proteomes" id="UP000030746">
    <property type="component" value="Unassembled WGS sequence"/>
</dbReference>
<dbReference type="GeneID" id="20229824"/>
<accession>V4C7P0</accession>
<dbReference type="EMBL" id="KB201304">
    <property type="protein sequence ID" value="ESO97719.1"/>
    <property type="molecule type" value="Genomic_DNA"/>
</dbReference>
<evidence type="ECO:0000313" key="2">
    <source>
        <dbReference type="Proteomes" id="UP000030746"/>
    </source>
</evidence>
<keyword evidence="2" id="KW-1185">Reference proteome</keyword>
<dbReference type="PANTHER" id="PTHR24024">
    <property type="entry name" value="PULMONARY SURFACTANT-ASSOCIATED PROTEIN A"/>
    <property type="match status" value="1"/>
</dbReference>
<dbReference type="OMA" id="STANWIC"/>
<protein>
    <recommendedName>
        <fullName evidence="3">Short-chain collagen C4</fullName>
    </recommendedName>
</protein>
<dbReference type="CTD" id="20229824"/>
<dbReference type="GO" id="GO:0005615">
    <property type="term" value="C:extracellular space"/>
    <property type="evidence" value="ECO:0007669"/>
    <property type="project" value="TreeGrafter"/>
</dbReference>
<evidence type="ECO:0000313" key="1">
    <source>
        <dbReference type="EMBL" id="ESO97719.1"/>
    </source>
</evidence>
<gene>
    <name evidence="1" type="ORF">LOTGIDRAFT_104132</name>
</gene>
<dbReference type="HOGENOM" id="CLU_056628_3_1_1"/>
<dbReference type="PANTHER" id="PTHR24024:SF18">
    <property type="entry name" value="SHORT-CHAIN COLLAGEN C4-LIKE"/>
    <property type="match status" value="1"/>
</dbReference>
<name>V4C7P0_LOTGI</name>
<evidence type="ECO:0008006" key="3">
    <source>
        <dbReference type="Google" id="ProtNLM"/>
    </source>
</evidence>
<dbReference type="KEGG" id="lgi:LOTGIDRAFT_104132"/>
<organism evidence="1 2">
    <name type="scientific">Lottia gigantea</name>
    <name type="common">Giant owl limpet</name>
    <dbReference type="NCBI Taxonomy" id="225164"/>
    <lineage>
        <taxon>Eukaryota</taxon>
        <taxon>Metazoa</taxon>
        <taxon>Spiralia</taxon>
        <taxon>Lophotrochozoa</taxon>
        <taxon>Mollusca</taxon>
        <taxon>Gastropoda</taxon>
        <taxon>Patellogastropoda</taxon>
        <taxon>Lottioidea</taxon>
        <taxon>Lottiidae</taxon>
        <taxon>Lottia</taxon>
    </lineage>
</organism>
<dbReference type="AlphaFoldDB" id="V4C7P0"/>
<feature type="non-terminal residue" evidence="1">
    <location>
        <position position="1"/>
    </location>
</feature>
<sequence length="117" mass="13227">WGYMYGTEYDSVPQPIKDYKVPCAVCRTSQFSTVLMIPARTECYQGWQKAYHGELVSGYYKHKASSQYVCLDEKPHTNSSVTDYDGKLMYSVQAKCGALPCPPYEENALLTCVVCLK</sequence>
<proteinExistence type="predicted"/>
<dbReference type="InterPro" id="IPR051077">
    <property type="entry name" value="Ca-dependent_lectin"/>
</dbReference>
<reference evidence="1 2" key="1">
    <citation type="journal article" date="2013" name="Nature">
        <title>Insights into bilaterian evolution from three spiralian genomes.</title>
        <authorList>
            <person name="Simakov O."/>
            <person name="Marletaz F."/>
            <person name="Cho S.J."/>
            <person name="Edsinger-Gonzales E."/>
            <person name="Havlak P."/>
            <person name="Hellsten U."/>
            <person name="Kuo D.H."/>
            <person name="Larsson T."/>
            <person name="Lv J."/>
            <person name="Arendt D."/>
            <person name="Savage R."/>
            <person name="Osoegawa K."/>
            <person name="de Jong P."/>
            <person name="Grimwood J."/>
            <person name="Chapman J.A."/>
            <person name="Shapiro H."/>
            <person name="Aerts A."/>
            <person name="Otillar R.P."/>
            <person name="Terry A.Y."/>
            <person name="Boore J.L."/>
            <person name="Grigoriev I.V."/>
            <person name="Lindberg D.R."/>
            <person name="Seaver E.C."/>
            <person name="Weisblat D.A."/>
            <person name="Putnam N.H."/>
            <person name="Rokhsar D.S."/>
        </authorList>
    </citation>
    <scope>NUCLEOTIDE SEQUENCE [LARGE SCALE GENOMIC DNA]</scope>
</reference>